<evidence type="ECO:0000313" key="2">
    <source>
        <dbReference type="Proteomes" id="UP001375539"/>
    </source>
</evidence>
<protein>
    <submittedName>
        <fullName evidence="1">Uncharacterized protein</fullName>
    </submittedName>
</protein>
<keyword evidence="2" id="KW-1185">Reference proteome</keyword>
<name>A0ACC6QWN7_9ACTN</name>
<organism evidence="1 2">
    <name type="scientific">Streptomyces pratisoli</name>
    <dbReference type="NCBI Taxonomy" id="3139917"/>
    <lineage>
        <taxon>Bacteria</taxon>
        <taxon>Bacillati</taxon>
        <taxon>Actinomycetota</taxon>
        <taxon>Actinomycetes</taxon>
        <taxon>Kitasatosporales</taxon>
        <taxon>Streptomycetaceae</taxon>
        <taxon>Streptomyces</taxon>
    </lineage>
</organism>
<evidence type="ECO:0000313" key="1">
    <source>
        <dbReference type="EMBL" id="MEJ8662297.1"/>
    </source>
</evidence>
<comment type="caution">
    <text evidence="1">The sequence shown here is derived from an EMBL/GenBank/DDBJ whole genome shotgun (WGS) entry which is preliminary data.</text>
</comment>
<gene>
    <name evidence="1" type="ORF">WKI58_38565</name>
</gene>
<reference evidence="1" key="1">
    <citation type="submission" date="2024-03" db="EMBL/GenBank/DDBJ databases">
        <title>Novel Streptomyces species of biotechnological and ecological value are a feature of Machair soil.</title>
        <authorList>
            <person name="Prole J.R."/>
            <person name="Goodfellow M."/>
            <person name="Allenby N."/>
            <person name="Ward A.C."/>
        </authorList>
    </citation>
    <scope>NUCLEOTIDE SEQUENCE</scope>
    <source>
        <strain evidence="1">MS1.AVA.4</strain>
    </source>
</reference>
<proteinExistence type="predicted"/>
<dbReference type="EMBL" id="JBBKAI010000004">
    <property type="protein sequence ID" value="MEJ8662297.1"/>
    <property type="molecule type" value="Genomic_DNA"/>
</dbReference>
<sequence>MSQPDEEFNPWRWDRDNARNGQVRLTIERHGHRVSLDHRGVSIDGQRVVRDDPSKGEHGFQITALGAVLYRGEEVAAIEPSPHGTTNPGEVTVWGAKGPTLPERRQRELAAREREESERRDRDDRYRASQQHQQELSRGQEMSL</sequence>
<dbReference type="Proteomes" id="UP001375539">
    <property type="component" value="Unassembled WGS sequence"/>
</dbReference>
<accession>A0ACC6QWN7</accession>